<protein>
    <submittedName>
        <fullName evidence="1">Uncharacterized protein</fullName>
    </submittedName>
</protein>
<name>A0ABR7HFY3_9FIRM</name>
<proteinExistence type="predicted"/>
<reference evidence="1 2" key="1">
    <citation type="submission" date="2020-08" db="EMBL/GenBank/DDBJ databases">
        <title>Genome public.</title>
        <authorList>
            <person name="Liu C."/>
            <person name="Sun Q."/>
        </authorList>
    </citation>
    <scope>NUCLEOTIDE SEQUENCE [LARGE SCALE GENOMIC DNA]</scope>
    <source>
        <strain evidence="1 2">NSJ-66</strain>
    </source>
</reference>
<dbReference type="RefSeq" id="WP_187024578.1">
    <property type="nucleotide sequence ID" value="NZ_JACOPB010000025.1"/>
</dbReference>
<evidence type="ECO:0000313" key="1">
    <source>
        <dbReference type="EMBL" id="MBC5712079.1"/>
    </source>
</evidence>
<organism evidence="1 2">
    <name type="scientific">Hungatella hominis</name>
    <dbReference type="NCBI Taxonomy" id="2763050"/>
    <lineage>
        <taxon>Bacteria</taxon>
        <taxon>Bacillati</taxon>
        <taxon>Bacillota</taxon>
        <taxon>Clostridia</taxon>
        <taxon>Lachnospirales</taxon>
        <taxon>Lachnospiraceae</taxon>
        <taxon>Hungatella</taxon>
    </lineage>
</organism>
<sequence>MQGMMIFESPIIFLGFANIMKAEFDVDIDYTDRAAVLRAAQALVPYEGVEGFLMFTGWDKDNPECCSEEYLVENRICRWLDGKFVYFSRLLWEKNKF</sequence>
<evidence type="ECO:0000313" key="2">
    <source>
        <dbReference type="Proteomes" id="UP000634672"/>
    </source>
</evidence>
<keyword evidence="2" id="KW-1185">Reference proteome</keyword>
<dbReference type="EMBL" id="JACOPB010000025">
    <property type="protein sequence ID" value="MBC5712079.1"/>
    <property type="molecule type" value="Genomic_DNA"/>
</dbReference>
<comment type="caution">
    <text evidence="1">The sequence shown here is derived from an EMBL/GenBank/DDBJ whole genome shotgun (WGS) entry which is preliminary data.</text>
</comment>
<accession>A0ABR7HFY3</accession>
<dbReference type="Proteomes" id="UP000634672">
    <property type="component" value="Unassembled WGS sequence"/>
</dbReference>
<gene>
    <name evidence="1" type="ORF">H8S75_29610</name>
</gene>